<feature type="compositionally biased region" description="Polar residues" evidence="1">
    <location>
        <begin position="63"/>
        <end position="72"/>
    </location>
</feature>
<dbReference type="EMBL" id="JANBUW010001946">
    <property type="protein sequence ID" value="KAJ2842027.1"/>
    <property type="molecule type" value="Genomic_DNA"/>
</dbReference>
<dbReference type="Proteomes" id="UP001139887">
    <property type="component" value="Unassembled WGS sequence"/>
</dbReference>
<dbReference type="OrthoDB" id="5554090at2759"/>
<keyword evidence="3" id="KW-1185">Reference proteome</keyword>
<gene>
    <name evidence="2" type="ORF">IWW36_006058</name>
</gene>
<evidence type="ECO:0000313" key="2">
    <source>
        <dbReference type="EMBL" id="KAJ2842027.1"/>
    </source>
</evidence>
<comment type="caution">
    <text evidence="2">The sequence shown here is derived from an EMBL/GenBank/DDBJ whole genome shotgun (WGS) entry which is preliminary data.</text>
</comment>
<evidence type="ECO:0000256" key="1">
    <source>
        <dbReference type="SAM" id="MobiDB-lite"/>
    </source>
</evidence>
<feature type="non-terminal residue" evidence="2">
    <location>
        <position position="100"/>
    </location>
</feature>
<accession>A0A9W8I6I4</accession>
<sequence length="100" mass="10658">MEPIVLSGHNSAASLTSSHRMSRSYGQLYGADPEARSSAVRVSSLLPGARTSPAVSTRRLHSQYVSPPGSTVATEGGMITQKFIVQRVCNRTSAEHMPDS</sequence>
<feature type="region of interest" description="Disordered" evidence="1">
    <location>
        <begin position="53"/>
        <end position="72"/>
    </location>
</feature>
<proteinExistence type="predicted"/>
<organism evidence="2 3">
    <name type="scientific">Coemansia brasiliensis</name>
    <dbReference type="NCBI Taxonomy" id="2650707"/>
    <lineage>
        <taxon>Eukaryota</taxon>
        <taxon>Fungi</taxon>
        <taxon>Fungi incertae sedis</taxon>
        <taxon>Zoopagomycota</taxon>
        <taxon>Kickxellomycotina</taxon>
        <taxon>Kickxellomycetes</taxon>
        <taxon>Kickxellales</taxon>
        <taxon>Kickxellaceae</taxon>
        <taxon>Coemansia</taxon>
    </lineage>
</organism>
<protein>
    <submittedName>
        <fullName evidence="2">Uncharacterized protein</fullName>
    </submittedName>
</protein>
<name>A0A9W8I6I4_9FUNG</name>
<reference evidence="2" key="1">
    <citation type="submission" date="2022-07" db="EMBL/GenBank/DDBJ databases">
        <title>Phylogenomic reconstructions and comparative analyses of Kickxellomycotina fungi.</title>
        <authorList>
            <person name="Reynolds N.K."/>
            <person name="Stajich J.E."/>
            <person name="Barry K."/>
            <person name="Grigoriev I.V."/>
            <person name="Crous P."/>
            <person name="Smith M.E."/>
        </authorList>
    </citation>
    <scope>NUCLEOTIDE SEQUENCE</scope>
    <source>
        <strain evidence="2">NRRL 1566</strain>
    </source>
</reference>
<evidence type="ECO:0000313" key="3">
    <source>
        <dbReference type="Proteomes" id="UP001139887"/>
    </source>
</evidence>
<dbReference type="AlphaFoldDB" id="A0A9W8I6I4"/>